<protein>
    <submittedName>
        <fullName evidence="16">Glutamate receptor U1</fullName>
    </submittedName>
</protein>
<evidence type="ECO:0000256" key="13">
    <source>
        <dbReference type="SAM" id="Phobius"/>
    </source>
</evidence>
<keyword evidence="8 13" id="KW-0472">Membrane</keyword>
<evidence type="ECO:0000256" key="1">
    <source>
        <dbReference type="ARBA" id="ARBA00004651"/>
    </source>
</evidence>
<comment type="subcellular location">
    <subcellularLocation>
        <location evidence="1">Cell membrane</location>
        <topology evidence="1">Multi-pass membrane protein</topology>
    </subcellularLocation>
</comment>
<dbReference type="EMBL" id="VSRR010006377">
    <property type="protein sequence ID" value="MPC44647.1"/>
    <property type="molecule type" value="Genomic_DNA"/>
</dbReference>
<evidence type="ECO:0000256" key="6">
    <source>
        <dbReference type="ARBA" id="ARBA00022989"/>
    </source>
</evidence>
<dbReference type="AlphaFoldDB" id="A0A5B7FGJ0"/>
<sequence>MARPLPEVLGSPEVVNSLTQNPAIFRFPDGALATVAAVHWRPHIVVTPDSEGKLVVSGPMGNVLSVLAETLNFTYNVVSPADRAWGAEQPDGNWTGMVGQVSRKEVDLALGPFGITYNRTKFVDFTESLFFDARGILSRKGTPEIDPWGFLYPLTGSVWAAVAAALAVVWLVMMMVGRRPGGVVSVSWAAEVFLQNVRVFFNQGLTGVVLGYGGVVMLSSWVVVAAVVFWSYTGTLTSLLAVRHIPQPIQTLRDLLDDSAVSVIMLPMTIVTDTISRMKSGELRELHELKFVGRVRYERTSAFREMLETVVRHEGYSILDTSLTLDLLIAGDFLKTSIIMNMLYVWVRSMVESGLYMHWLTNAIPAVTTCRFSPSIILVQEPLSLANLWVSLLAHSIVCLCNV</sequence>
<feature type="domain" description="Ionotropic glutamate receptor C-terminal" evidence="14">
    <location>
        <begin position="53"/>
        <end position="362"/>
    </location>
</feature>
<keyword evidence="3" id="KW-0813">Transport</keyword>
<evidence type="ECO:0000313" key="16">
    <source>
        <dbReference type="EMBL" id="MPC44647.1"/>
    </source>
</evidence>
<evidence type="ECO:0000256" key="10">
    <source>
        <dbReference type="ARBA" id="ARBA00023180"/>
    </source>
</evidence>
<evidence type="ECO:0000256" key="2">
    <source>
        <dbReference type="ARBA" id="ARBA00008685"/>
    </source>
</evidence>
<keyword evidence="9 16" id="KW-0675">Receptor</keyword>
<evidence type="ECO:0000256" key="3">
    <source>
        <dbReference type="ARBA" id="ARBA00022448"/>
    </source>
</evidence>
<feature type="transmembrane region" description="Helical" evidence="13">
    <location>
        <begin position="150"/>
        <end position="172"/>
    </location>
</feature>
<dbReference type="OrthoDB" id="6351050at2759"/>
<evidence type="ECO:0000256" key="4">
    <source>
        <dbReference type="ARBA" id="ARBA00022475"/>
    </source>
</evidence>
<feature type="domain" description="Ionotropic glutamate receptor L-glutamate and glycine-binding" evidence="15">
    <location>
        <begin position="42"/>
        <end position="103"/>
    </location>
</feature>
<comment type="caution">
    <text evidence="16">The sequence shown here is derived from an EMBL/GenBank/DDBJ whole genome shotgun (WGS) entry which is preliminary data.</text>
</comment>
<dbReference type="Gene3D" id="1.10.287.70">
    <property type="match status" value="1"/>
</dbReference>
<organism evidence="16 17">
    <name type="scientific">Portunus trituberculatus</name>
    <name type="common">Swimming crab</name>
    <name type="synonym">Neptunus trituberculatus</name>
    <dbReference type="NCBI Taxonomy" id="210409"/>
    <lineage>
        <taxon>Eukaryota</taxon>
        <taxon>Metazoa</taxon>
        <taxon>Ecdysozoa</taxon>
        <taxon>Arthropoda</taxon>
        <taxon>Crustacea</taxon>
        <taxon>Multicrustacea</taxon>
        <taxon>Malacostraca</taxon>
        <taxon>Eumalacostraca</taxon>
        <taxon>Eucarida</taxon>
        <taxon>Decapoda</taxon>
        <taxon>Pleocyemata</taxon>
        <taxon>Brachyura</taxon>
        <taxon>Eubrachyura</taxon>
        <taxon>Portunoidea</taxon>
        <taxon>Portunidae</taxon>
        <taxon>Portuninae</taxon>
        <taxon>Portunus</taxon>
    </lineage>
</organism>
<keyword evidence="7" id="KW-0406">Ion transport</keyword>
<evidence type="ECO:0000256" key="11">
    <source>
        <dbReference type="ARBA" id="ARBA00023286"/>
    </source>
</evidence>
<evidence type="ECO:0000256" key="7">
    <source>
        <dbReference type="ARBA" id="ARBA00023065"/>
    </source>
</evidence>
<dbReference type="InterPro" id="IPR001320">
    <property type="entry name" value="Iontro_rcpt_C"/>
</dbReference>
<evidence type="ECO:0000259" key="15">
    <source>
        <dbReference type="SMART" id="SM00918"/>
    </source>
</evidence>
<evidence type="ECO:0000256" key="12">
    <source>
        <dbReference type="ARBA" id="ARBA00023303"/>
    </source>
</evidence>
<reference evidence="16 17" key="1">
    <citation type="submission" date="2019-05" db="EMBL/GenBank/DDBJ databases">
        <title>Another draft genome of Portunus trituberculatus and its Hox gene families provides insights of decapod evolution.</title>
        <authorList>
            <person name="Jeong J.-H."/>
            <person name="Song I."/>
            <person name="Kim S."/>
            <person name="Choi T."/>
            <person name="Kim D."/>
            <person name="Ryu S."/>
            <person name="Kim W."/>
        </authorList>
    </citation>
    <scope>NUCLEOTIDE SEQUENCE [LARGE SCALE GENOMIC DNA]</scope>
    <source>
        <tissue evidence="16">Muscle</tissue>
    </source>
</reference>
<evidence type="ECO:0000256" key="8">
    <source>
        <dbReference type="ARBA" id="ARBA00023136"/>
    </source>
</evidence>
<dbReference type="SMART" id="SM00918">
    <property type="entry name" value="Lig_chan-Glu_bd"/>
    <property type="match status" value="1"/>
</dbReference>
<keyword evidence="12" id="KW-0407">Ion channel</keyword>
<keyword evidence="10" id="KW-0325">Glycoprotein</keyword>
<evidence type="ECO:0000313" key="17">
    <source>
        <dbReference type="Proteomes" id="UP000324222"/>
    </source>
</evidence>
<dbReference type="InterPro" id="IPR019594">
    <property type="entry name" value="Glu/Gly-bd"/>
</dbReference>
<dbReference type="Gene3D" id="3.40.190.10">
    <property type="entry name" value="Periplasmic binding protein-like II"/>
    <property type="match status" value="1"/>
</dbReference>
<evidence type="ECO:0000256" key="9">
    <source>
        <dbReference type="ARBA" id="ARBA00023170"/>
    </source>
</evidence>
<feature type="transmembrane region" description="Helical" evidence="13">
    <location>
        <begin position="208"/>
        <end position="232"/>
    </location>
</feature>
<dbReference type="GO" id="GO:0050906">
    <property type="term" value="P:detection of stimulus involved in sensory perception"/>
    <property type="evidence" value="ECO:0007669"/>
    <property type="project" value="UniProtKB-ARBA"/>
</dbReference>
<dbReference type="Proteomes" id="UP000324222">
    <property type="component" value="Unassembled WGS sequence"/>
</dbReference>
<dbReference type="GO" id="GO:0015276">
    <property type="term" value="F:ligand-gated monoatomic ion channel activity"/>
    <property type="evidence" value="ECO:0007669"/>
    <property type="project" value="InterPro"/>
</dbReference>
<dbReference type="Pfam" id="PF10613">
    <property type="entry name" value="Lig_chan-Glu_bd"/>
    <property type="match status" value="1"/>
</dbReference>
<comment type="similarity">
    <text evidence="2">Belongs to the glutamate-gated ion channel (TC 1.A.10.1) family.</text>
</comment>
<dbReference type="SMART" id="SM00079">
    <property type="entry name" value="PBPe"/>
    <property type="match status" value="1"/>
</dbReference>
<dbReference type="SUPFAM" id="SSF53850">
    <property type="entry name" value="Periplasmic binding protein-like II"/>
    <property type="match status" value="1"/>
</dbReference>
<dbReference type="PANTHER" id="PTHR42643">
    <property type="entry name" value="IONOTROPIC RECEPTOR 20A-RELATED"/>
    <property type="match status" value="1"/>
</dbReference>
<name>A0A5B7FGJ0_PORTR</name>
<dbReference type="Pfam" id="PF00060">
    <property type="entry name" value="Lig_chan"/>
    <property type="match status" value="1"/>
</dbReference>
<evidence type="ECO:0000259" key="14">
    <source>
        <dbReference type="SMART" id="SM00079"/>
    </source>
</evidence>
<keyword evidence="6 13" id="KW-1133">Transmembrane helix</keyword>
<gene>
    <name evidence="16" type="primary">kbp_1</name>
    <name evidence="16" type="ORF">E2C01_038324</name>
</gene>
<keyword evidence="11" id="KW-1071">Ligand-gated ion channel</keyword>
<keyword evidence="17" id="KW-1185">Reference proteome</keyword>
<dbReference type="GO" id="GO:0005886">
    <property type="term" value="C:plasma membrane"/>
    <property type="evidence" value="ECO:0007669"/>
    <property type="project" value="UniProtKB-SubCell"/>
</dbReference>
<keyword evidence="5 13" id="KW-0812">Transmembrane</keyword>
<dbReference type="InterPro" id="IPR052192">
    <property type="entry name" value="Insect_Ionotropic_Sensory_Rcpt"/>
</dbReference>
<dbReference type="PANTHER" id="PTHR42643:SF42">
    <property type="entry name" value="IONOTROPIC GLUTAMATE RECEPTOR L-GLUTAMATE AND GLYCINE-BINDING DOMAIN-CONTAINING PROTEIN"/>
    <property type="match status" value="1"/>
</dbReference>
<proteinExistence type="inferred from homology"/>
<accession>A0A5B7FGJ0</accession>
<evidence type="ECO:0000256" key="5">
    <source>
        <dbReference type="ARBA" id="ARBA00022692"/>
    </source>
</evidence>
<keyword evidence="4" id="KW-1003">Cell membrane</keyword>